<accession>A0ABU3NUV6</accession>
<keyword evidence="1" id="KW-0732">Signal</keyword>
<sequence>MNKRLCLALLLTVFLSACAQAPPAPKPAPEPQAGGAPTDPARSIHLAVERFDGQAGVFVKNLGDGRTVGVNADKIFPTASTNKLVVALAVYRYLYSEAAPVQRREYDRAIKAMMVTSDNPSFYRLLDEIAARKPDALTRVLADLRLTHTRVNSGEAFNRYGYHSVTTPREMATVFETIYNEAYLGKEMSAILKEELANTVFREEIPRFMQRSRVMHKVGSLPGLLCDVGIVDDGRDKILISVFATTLRPEAYASSFIAHTSAASYNALRTK</sequence>
<dbReference type="Gene3D" id="3.40.710.10">
    <property type="entry name" value="DD-peptidase/beta-lactamase superfamily"/>
    <property type="match status" value="1"/>
</dbReference>
<protein>
    <submittedName>
        <fullName evidence="3">Serine hydrolase</fullName>
    </submittedName>
</protein>
<name>A0ABU3NUV6_9FIRM</name>
<reference evidence="3 4" key="1">
    <citation type="submission" date="2023-07" db="EMBL/GenBank/DDBJ databases">
        <title>The novel representative of Negativicutes class, Anaeroselena agilis gen. nov. sp. nov.</title>
        <authorList>
            <person name="Prokofeva M.I."/>
            <person name="Elcheninov A.G."/>
            <person name="Klyukina A."/>
            <person name="Kublanov I.V."/>
            <person name="Frolov E.N."/>
            <person name="Podosokorskaya O.A."/>
        </authorList>
    </citation>
    <scope>NUCLEOTIDE SEQUENCE [LARGE SCALE GENOMIC DNA]</scope>
    <source>
        <strain evidence="3 4">4137-cl</strain>
    </source>
</reference>
<dbReference type="Pfam" id="PF13354">
    <property type="entry name" value="Beta-lactamase2"/>
    <property type="match status" value="2"/>
</dbReference>
<dbReference type="Proteomes" id="UP001254848">
    <property type="component" value="Unassembled WGS sequence"/>
</dbReference>
<evidence type="ECO:0000259" key="2">
    <source>
        <dbReference type="Pfam" id="PF13354"/>
    </source>
</evidence>
<dbReference type="EMBL" id="JAUOZS010000001">
    <property type="protein sequence ID" value="MDT8900577.1"/>
    <property type="molecule type" value="Genomic_DNA"/>
</dbReference>
<evidence type="ECO:0000313" key="3">
    <source>
        <dbReference type="EMBL" id="MDT8900577.1"/>
    </source>
</evidence>
<organism evidence="3 4">
    <name type="scientific">Anaeroselena agilis</name>
    <dbReference type="NCBI Taxonomy" id="3063788"/>
    <lineage>
        <taxon>Bacteria</taxon>
        <taxon>Bacillati</taxon>
        <taxon>Bacillota</taxon>
        <taxon>Negativicutes</taxon>
        <taxon>Acetonemataceae</taxon>
        <taxon>Anaeroselena</taxon>
    </lineage>
</organism>
<dbReference type="PANTHER" id="PTHR35333">
    <property type="entry name" value="BETA-LACTAMASE"/>
    <property type="match status" value="1"/>
</dbReference>
<keyword evidence="4" id="KW-1185">Reference proteome</keyword>
<feature type="chain" id="PRO_5045292274" evidence="1">
    <location>
        <begin position="20"/>
        <end position="271"/>
    </location>
</feature>
<feature type="domain" description="Beta-lactamase class A catalytic" evidence="2">
    <location>
        <begin position="56"/>
        <end position="94"/>
    </location>
</feature>
<feature type="domain" description="Beta-lactamase class A catalytic" evidence="2">
    <location>
        <begin position="108"/>
        <end position="243"/>
    </location>
</feature>
<proteinExistence type="predicted"/>
<dbReference type="GO" id="GO:0016787">
    <property type="term" value="F:hydrolase activity"/>
    <property type="evidence" value="ECO:0007669"/>
    <property type="project" value="UniProtKB-KW"/>
</dbReference>
<dbReference type="SUPFAM" id="SSF56601">
    <property type="entry name" value="beta-lactamase/transpeptidase-like"/>
    <property type="match status" value="1"/>
</dbReference>
<evidence type="ECO:0000313" key="4">
    <source>
        <dbReference type="Proteomes" id="UP001254848"/>
    </source>
</evidence>
<dbReference type="InterPro" id="IPR000871">
    <property type="entry name" value="Beta-lactam_class-A"/>
</dbReference>
<gene>
    <name evidence="3" type="ORF">Q4T40_04900</name>
</gene>
<feature type="signal peptide" evidence="1">
    <location>
        <begin position="1"/>
        <end position="19"/>
    </location>
</feature>
<comment type="caution">
    <text evidence="3">The sequence shown here is derived from an EMBL/GenBank/DDBJ whole genome shotgun (WGS) entry which is preliminary data.</text>
</comment>
<dbReference type="PANTHER" id="PTHR35333:SF3">
    <property type="entry name" value="BETA-LACTAMASE-TYPE TRANSPEPTIDASE FOLD CONTAINING PROTEIN"/>
    <property type="match status" value="1"/>
</dbReference>
<evidence type="ECO:0000256" key="1">
    <source>
        <dbReference type="SAM" id="SignalP"/>
    </source>
</evidence>
<dbReference type="RefSeq" id="WP_413779114.1">
    <property type="nucleotide sequence ID" value="NZ_JAUOZS010000001.1"/>
</dbReference>
<dbReference type="InterPro" id="IPR012338">
    <property type="entry name" value="Beta-lactam/transpept-like"/>
</dbReference>
<dbReference type="PROSITE" id="PS51257">
    <property type="entry name" value="PROKAR_LIPOPROTEIN"/>
    <property type="match status" value="1"/>
</dbReference>
<keyword evidence="3" id="KW-0378">Hydrolase</keyword>
<dbReference type="InterPro" id="IPR045155">
    <property type="entry name" value="Beta-lactam_cat"/>
</dbReference>